<organism evidence="1 2">
    <name type="scientific">Sporosarcina contaminans</name>
    <dbReference type="NCBI Taxonomy" id="633403"/>
    <lineage>
        <taxon>Bacteria</taxon>
        <taxon>Bacillati</taxon>
        <taxon>Bacillota</taxon>
        <taxon>Bacilli</taxon>
        <taxon>Bacillales</taxon>
        <taxon>Caryophanaceae</taxon>
        <taxon>Sporosarcina</taxon>
    </lineage>
</organism>
<accession>A0ABW3U4F4</accession>
<protein>
    <submittedName>
        <fullName evidence="1">Uncharacterized protein</fullName>
    </submittedName>
</protein>
<gene>
    <name evidence="1" type="ORF">ACFQ38_15350</name>
</gene>
<reference evidence="2" key="1">
    <citation type="journal article" date="2019" name="Int. J. Syst. Evol. Microbiol.">
        <title>The Global Catalogue of Microorganisms (GCM) 10K type strain sequencing project: providing services to taxonomists for standard genome sequencing and annotation.</title>
        <authorList>
            <consortium name="The Broad Institute Genomics Platform"/>
            <consortium name="The Broad Institute Genome Sequencing Center for Infectious Disease"/>
            <person name="Wu L."/>
            <person name="Ma J."/>
        </authorList>
    </citation>
    <scope>NUCLEOTIDE SEQUENCE [LARGE SCALE GENOMIC DNA]</scope>
    <source>
        <strain evidence="2">CCUG 53915</strain>
    </source>
</reference>
<evidence type="ECO:0000313" key="2">
    <source>
        <dbReference type="Proteomes" id="UP001597231"/>
    </source>
</evidence>
<evidence type="ECO:0000313" key="1">
    <source>
        <dbReference type="EMBL" id="MFD1206472.1"/>
    </source>
</evidence>
<comment type="caution">
    <text evidence="1">The sequence shown here is derived from an EMBL/GenBank/DDBJ whole genome shotgun (WGS) entry which is preliminary data.</text>
</comment>
<proteinExistence type="predicted"/>
<dbReference type="Proteomes" id="UP001597231">
    <property type="component" value="Unassembled WGS sequence"/>
</dbReference>
<name>A0ABW3U4F4_9BACL</name>
<sequence>MVNATVSKGIFIYSFTITETNNDQQYNDEILAGTKLLQFQGV</sequence>
<keyword evidence="2" id="KW-1185">Reference proteome</keyword>
<dbReference type="EMBL" id="JBHTLT010000124">
    <property type="protein sequence ID" value="MFD1206472.1"/>
    <property type="molecule type" value="Genomic_DNA"/>
</dbReference>